<organism evidence="5 6">
    <name type="scientific">Streptacidiphilus pinicola</name>
    <dbReference type="NCBI Taxonomy" id="2219663"/>
    <lineage>
        <taxon>Bacteria</taxon>
        <taxon>Bacillati</taxon>
        <taxon>Actinomycetota</taxon>
        <taxon>Actinomycetes</taxon>
        <taxon>Kitasatosporales</taxon>
        <taxon>Streptomycetaceae</taxon>
        <taxon>Streptacidiphilus</taxon>
    </lineage>
</organism>
<dbReference type="InterPro" id="IPR036390">
    <property type="entry name" value="WH_DNA-bd_sf"/>
</dbReference>
<evidence type="ECO:0000256" key="1">
    <source>
        <dbReference type="ARBA" id="ARBA00023015"/>
    </source>
</evidence>
<protein>
    <submittedName>
        <fullName evidence="5">MarR family transcriptional regulator</fullName>
    </submittedName>
</protein>
<dbReference type="SMART" id="SM00347">
    <property type="entry name" value="HTH_MARR"/>
    <property type="match status" value="1"/>
</dbReference>
<dbReference type="GO" id="GO:0003700">
    <property type="term" value="F:DNA-binding transcription factor activity"/>
    <property type="evidence" value="ECO:0007669"/>
    <property type="project" value="InterPro"/>
</dbReference>
<dbReference type="GO" id="GO:0006950">
    <property type="term" value="P:response to stress"/>
    <property type="evidence" value="ECO:0007669"/>
    <property type="project" value="TreeGrafter"/>
</dbReference>
<dbReference type="GO" id="GO:0003677">
    <property type="term" value="F:DNA binding"/>
    <property type="evidence" value="ECO:0007669"/>
    <property type="project" value="UniProtKB-KW"/>
</dbReference>
<evidence type="ECO:0000259" key="4">
    <source>
        <dbReference type="PROSITE" id="PS50995"/>
    </source>
</evidence>
<dbReference type="SUPFAM" id="SSF46785">
    <property type="entry name" value="Winged helix' DNA-binding domain"/>
    <property type="match status" value="1"/>
</dbReference>
<gene>
    <name evidence="5" type="ORF">DN069_15005</name>
</gene>
<dbReference type="PROSITE" id="PS50995">
    <property type="entry name" value="HTH_MARR_2"/>
    <property type="match status" value="1"/>
</dbReference>
<name>A0A2X0IIE0_9ACTN</name>
<dbReference type="PRINTS" id="PR00598">
    <property type="entry name" value="HTHMARR"/>
</dbReference>
<comment type="caution">
    <text evidence="5">The sequence shown here is derived from an EMBL/GenBank/DDBJ whole genome shotgun (WGS) entry which is preliminary data.</text>
</comment>
<keyword evidence="1" id="KW-0805">Transcription regulation</keyword>
<evidence type="ECO:0000313" key="5">
    <source>
        <dbReference type="EMBL" id="RAG84844.1"/>
    </source>
</evidence>
<evidence type="ECO:0000313" key="6">
    <source>
        <dbReference type="Proteomes" id="UP000248889"/>
    </source>
</evidence>
<keyword evidence="3" id="KW-0804">Transcription</keyword>
<evidence type="ECO:0000256" key="2">
    <source>
        <dbReference type="ARBA" id="ARBA00023125"/>
    </source>
</evidence>
<accession>A0A2X0IIE0</accession>
<dbReference type="AlphaFoldDB" id="A0A2X0IIE0"/>
<sequence>MATQERCAELMRQLSALGAVSRGLKRALPHDRAAGSVAVLRMLSRYGRMRTVELSERLDVDVSVTSRHVAYLAERGWIERHPDPQDKRSRLLSLTPAGEEVLRDASDLIAETLADFLQDWTDDEVTQLSTLMARLRESFDGSRPKACSRLTD</sequence>
<dbReference type="InterPro" id="IPR039422">
    <property type="entry name" value="MarR/SlyA-like"/>
</dbReference>
<dbReference type="Proteomes" id="UP000248889">
    <property type="component" value="Unassembled WGS sequence"/>
</dbReference>
<evidence type="ECO:0000256" key="3">
    <source>
        <dbReference type="ARBA" id="ARBA00023163"/>
    </source>
</evidence>
<proteinExistence type="predicted"/>
<dbReference type="RefSeq" id="WP_111501480.1">
    <property type="nucleotide sequence ID" value="NZ_QKYN01000058.1"/>
</dbReference>
<keyword evidence="6" id="KW-1185">Reference proteome</keyword>
<keyword evidence="2" id="KW-0238">DNA-binding</keyword>
<dbReference type="EMBL" id="QKYN01000058">
    <property type="protein sequence ID" value="RAG84844.1"/>
    <property type="molecule type" value="Genomic_DNA"/>
</dbReference>
<dbReference type="InterPro" id="IPR036388">
    <property type="entry name" value="WH-like_DNA-bd_sf"/>
</dbReference>
<dbReference type="PANTHER" id="PTHR33164">
    <property type="entry name" value="TRANSCRIPTIONAL REGULATOR, MARR FAMILY"/>
    <property type="match status" value="1"/>
</dbReference>
<feature type="domain" description="HTH marR-type" evidence="4">
    <location>
        <begin position="7"/>
        <end position="137"/>
    </location>
</feature>
<dbReference type="PROSITE" id="PS01117">
    <property type="entry name" value="HTH_MARR_1"/>
    <property type="match status" value="1"/>
</dbReference>
<reference evidence="5 6" key="1">
    <citation type="submission" date="2018-06" db="EMBL/GenBank/DDBJ databases">
        <title>Streptacidiphilus pinicola sp. nov., isolated from pine grove soil.</title>
        <authorList>
            <person name="Roh S.G."/>
            <person name="Park S."/>
            <person name="Kim M.-K."/>
            <person name="Yun B.-R."/>
            <person name="Park J."/>
            <person name="Kim M.J."/>
            <person name="Kim Y.S."/>
            <person name="Kim S.B."/>
        </authorList>
    </citation>
    <scope>NUCLEOTIDE SEQUENCE [LARGE SCALE GENOMIC DNA]</scope>
    <source>
        <strain evidence="5 6">MMS16-CNU450</strain>
    </source>
</reference>
<dbReference type="InterPro" id="IPR000835">
    <property type="entry name" value="HTH_MarR-typ"/>
</dbReference>
<dbReference type="OrthoDB" id="162531at2"/>
<dbReference type="Pfam" id="PF01047">
    <property type="entry name" value="MarR"/>
    <property type="match status" value="1"/>
</dbReference>
<dbReference type="InterPro" id="IPR023187">
    <property type="entry name" value="Tscrpt_reg_MarR-type_CS"/>
</dbReference>
<dbReference type="PANTHER" id="PTHR33164:SF57">
    <property type="entry name" value="MARR-FAMILY TRANSCRIPTIONAL REGULATOR"/>
    <property type="match status" value="1"/>
</dbReference>
<dbReference type="Gene3D" id="1.10.10.10">
    <property type="entry name" value="Winged helix-like DNA-binding domain superfamily/Winged helix DNA-binding domain"/>
    <property type="match status" value="1"/>
</dbReference>